<dbReference type="Gene3D" id="1.10.287.110">
    <property type="entry name" value="DnaJ domain"/>
    <property type="match status" value="1"/>
</dbReference>
<dbReference type="InterPro" id="IPR001623">
    <property type="entry name" value="DnaJ_domain"/>
</dbReference>
<dbReference type="AlphaFoldDB" id="A0A1M5TI28"/>
<dbReference type="PROSITE" id="PS50005">
    <property type="entry name" value="TPR"/>
    <property type="match status" value="1"/>
</dbReference>
<reference evidence="4 5" key="1">
    <citation type="submission" date="2016-11" db="EMBL/GenBank/DDBJ databases">
        <authorList>
            <person name="Jaros S."/>
            <person name="Januszkiewicz K."/>
            <person name="Wedrychowicz H."/>
        </authorList>
    </citation>
    <scope>NUCLEOTIDE SEQUENCE [LARGE SCALE GENOMIC DNA]</scope>
    <source>
        <strain evidence="4 5">DSM 10068</strain>
    </source>
</reference>
<dbReference type="InterPro" id="IPR036869">
    <property type="entry name" value="J_dom_sf"/>
</dbReference>
<evidence type="ECO:0000259" key="3">
    <source>
        <dbReference type="PROSITE" id="PS50076"/>
    </source>
</evidence>
<dbReference type="SUPFAM" id="SSF46565">
    <property type="entry name" value="Chaperone J-domain"/>
    <property type="match status" value="1"/>
</dbReference>
<dbReference type="CDD" id="cd06257">
    <property type="entry name" value="DnaJ"/>
    <property type="match status" value="1"/>
</dbReference>
<dbReference type="SUPFAM" id="SSF48452">
    <property type="entry name" value="TPR-like"/>
    <property type="match status" value="1"/>
</dbReference>
<dbReference type="PRINTS" id="PR00625">
    <property type="entry name" value="JDOMAIN"/>
</dbReference>
<dbReference type="InterPro" id="IPR050817">
    <property type="entry name" value="DjlA_DnaK_co-chaperone"/>
</dbReference>
<accession>A0A1M5TI28</accession>
<dbReference type="RefSeq" id="WP_073075693.1">
    <property type="nucleotide sequence ID" value="NZ_FQXV01000001.1"/>
</dbReference>
<dbReference type="Pfam" id="PF00226">
    <property type="entry name" value="DnaJ"/>
    <property type="match status" value="1"/>
</dbReference>
<dbReference type="OrthoDB" id="9779889at2"/>
<name>A0A1M5TI28_9FIRM</name>
<evidence type="ECO:0000256" key="1">
    <source>
        <dbReference type="ARBA" id="ARBA00022705"/>
    </source>
</evidence>
<feature type="domain" description="J" evidence="3">
    <location>
        <begin position="3"/>
        <end position="75"/>
    </location>
</feature>
<dbReference type="InterPro" id="IPR011990">
    <property type="entry name" value="TPR-like_helical_dom_sf"/>
</dbReference>
<feature type="repeat" description="TPR" evidence="2">
    <location>
        <begin position="117"/>
        <end position="150"/>
    </location>
</feature>
<protein>
    <submittedName>
        <fullName evidence="4">Molecular chaperone DnaJ</fullName>
    </submittedName>
</protein>
<keyword evidence="5" id="KW-1185">Reference proteome</keyword>
<proteinExistence type="predicted"/>
<gene>
    <name evidence="4" type="ORF">SAMN02745823_00103</name>
</gene>
<organism evidence="4 5">
    <name type="scientific">Sporobacter termitidis DSM 10068</name>
    <dbReference type="NCBI Taxonomy" id="1123282"/>
    <lineage>
        <taxon>Bacteria</taxon>
        <taxon>Bacillati</taxon>
        <taxon>Bacillota</taxon>
        <taxon>Clostridia</taxon>
        <taxon>Eubacteriales</taxon>
        <taxon>Oscillospiraceae</taxon>
        <taxon>Sporobacter</taxon>
    </lineage>
</organism>
<keyword evidence="1" id="KW-0235">DNA replication</keyword>
<dbReference type="PANTHER" id="PTHR24074">
    <property type="entry name" value="CO-CHAPERONE PROTEIN DJLA"/>
    <property type="match status" value="1"/>
</dbReference>
<sequence>MNDPYSVLGVSPGATEEEIKKAYRELVRKYHPDNYHNNPLADLAQEKMKEINEAYDQVTKSRSGGGQSGSYNAGGGYAGPTGATGGSAEFTQVRAAINSGNLALAEQLLNASQSRNAEWHFLMGSLCYRKGWLDDARRYFQTAADMEPGNQEYLQALSFISRGGQPYNPYGYNYNAGTGGCSACDVCTAMLCVDACCQC</sequence>
<dbReference type="GO" id="GO:0006260">
    <property type="term" value="P:DNA replication"/>
    <property type="evidence" value="ECO:0007669"/>
    <property type="project" value="UniProtKB-KW"/>
</dbReference>
<dbReference type="EMBL" id="FQXV01000001">
    <property type="protein sequence ID" value="SHH50417.1"/>
    <property type="molecule type" value="Genomic_DNA"/>
</dbReference>
<keyword evidence="2" id="KW-0802">TPR repeat</keyword>
<evidence type="ECO:0000313" key="5">
    <source>
        <dbReference type="Proteomes" id="UP000183995"/>
    </source>
</evidence>
<dbReference type="SMART" id="SM00271">
    <property type="entry name" value="DnaJ"/>
    <property type="match status" value="1"/>
</dbReference>
<dbReference type="Gene3D" id="1.25.40.10">
    <property type="entry name" value="Tetratricopeptide repeat domain"/>
    <property type="match status" value="1"/>
</dbReference>
<dbReference type="InterPro" id="IPR019734">
    <property type="entry name" value="TPR_rpt"/>
</dbReference>
<dbReference type="STRING" id="1123282.SAMN02745823_00103"/>
<dbReference type="PROSITE" id="PS50076">
    <property type="entry name" value="DNAJ_2"/>
    <property type="match status" value="1"/>
</dbReference>
<dbReference type="Proteomes" id="UP000183995">
    <property type="component" value="Unassembled WGS sequence"/>
</dbReference>
<evidence type="ECO:0000256" key="2">
    <source>
        <dbReference type="PROSITE-ProRule" id="PRU00339"/>
    </source>
</evidence>
<evidence type="ECO:0000313" key="4">
    <source>
        <dbReference type="EMBL" id="SHH50417.1"/>
    </source>
</evidence>